<evidence type="ECO:0000256" key="1">
    <source>
        <dbReference type="ARBA" id="ARBA00004370"/>
    </source>
</evidence>
<dbReference type="AlphaFoldDB" id="D2VS19"/>
<dbReference type="PROSITE" id="PS50125">
    <property type="entry name" value="GUANYLATE_CYCLASE_2"/>
    <property type="match status" value="1"/>
</dbReference>
<dbReference type="InterPro" id="IPR050401">
    <property type="entry name" value="Cyclic_nucleotide_synthase"/>
</dbReference>
<dbReference type="OrthoDB" id="10261550at2759"/>
<dbReference type="EMBL" id="GG738893">
    <property type="protein sequence ID" value="EFC40344.1"/>
    <property type="molecule type" value="Genomic_DNA"/>
</dbReference>
<dbReference type="KEGG" id="ngr:NAEGRDRAFT_51803"/>
<accession>D2VS19</accession>
<reference evidence="9 10" key="1">
    <citation type="journal article" date="2010" name="Cell">
        <title>The genome of Naegleria gruberi illuminates early eukaryotic versatility.</title>
        <authorList>
            <person name="Fritz-Laylin L.K."/>
            <person name="Prochnik S.E."/>
            <person name="Ginger M.L."/>
            <person name="Dacks J.B."/>
            <person name="Carpenter M.L."/>
            <person name="Field M.C."/>
            <person name="Kuo A."/>
            <person name="Paredez A."/>
            <person name="Chapman J."/>
            <person name="Pham J."/>
            <person name="Shu S."/>
            <person name="Neupane R."/>
            <person name="Cipriano M."/>
            <person name="Mancuso J."/>
            <person name="Tu H."/>
            <person name="Salamov A."/>
            <person name="Lindquist E."/>
            <person name="Shapiro H."/>
            <person name="Lucas S."/>
            <person name="Grigoriev I.V."/>
            <person name="Cande W.Z."/>
            <person name="Fulton C."/>
            <person name="Rokhsar D.S."/>
            <person name="Dawson S.C."/>
        </authorList>
    </citation>
    <scope>NUCLEOTIDE SEQUENCE [LARGE SCALE GENOMIC DNA]</scope>
    <source>
        <strain evidence="9 10">NEG-M</strain>
    </source>
</reference>
<keyword evidence="10" id="KW-1185">Reference proteome</keyword>
<feature type="domain" description="Guanylate cyclase" evidence="8">
    <location>
        <begin position="1"/>
        <end position="56"/>
    </location>
</feature>
<dbReference type="eggNOG" id="KOG3618">
    <property type="taxonomic scope" value="Eukaryota"/>
</dbReference>
<dbReference type="STRING" id="5762.D2VS19"/>
<evidence type="ECO:0000256" key="3">
    <source>
        <dbReference type="ARBA" id="ARBA00022741"/>
    </source>
</evidence>
<dbReference type="Proteomes" id="UP000006671">
    <property type="component" value="Unassembled WGS sequence"/>
</dbReference>
<dbReference type="PANTHER" id="PTHR11920:SF335">
    <property type="entry name" value="GUANYLATE CYCLASE"/>
    <property type="match status" value="1"/>
</dbReference>
<keyword evidence="5" id="KW-0472">Membrane</keyword>
<gene>
    <name evidence="9" type="ORF">NAEGRDRAFT_51803</name>
</gene>
<comment type="subcellular location">
    <subcellularLocation>
        <location evidence="1">Membrane</location>
    </subcellularLocation>
</comment>
<evidence type="ECO:0000256" key="2">
    <source>
        <dbReference type="ARBA" id="ARBA00022692"/>
    </source>
</evidence>
<dbReference type="InterPro" id="IPR001054">
    <property type="entry name" value="A/G_cyclase"/>
</dbReference>
<protein>
    <submittedName>
        <fullName evidence="9">Predicted protein</fullName>
    </submittedName>
</protein>
<dbReference type="RefSeq" id="XP_002673088.1">
    <property type="nucleotide sequence ID" value="XM_002673042.1"/>
</dbReference>
<dbReference type="PROSITE" id="PS00452">
    <property type="entry name" value="GUANYLATE_CYCLASE_1"/>
    <property type="match status" value="1"/>
</dbReference>
<comment type="similarity">
    <text evidence="7">Belongs to the adenylyl cyclase class-4/guanylyl cyclase family.</text>
</comment>
<dbReference type="VEuPathDB" id="AmoebaDB:NAEGRDRAFT_51803"/>
<dbReference type="InterPro" id="IPR029787">
    <property type="entry name" value="Nucleotide_cyclase"/>
</dbReference>
<dbReference type="GO" id="GO:0000166">
    <property type="term" value="F:nucleotide binding"/>
    <property type="evidence" value="ECO:0007669"/>
    <property type="project" value="UniProtKB-KW"/>
</dbReference>
<keyword evidence="3" id="KW-0547">Nucleotide-binding</keyword>
<dbReference type="InParanoid" id="D2VS19"/>
<evidence type="ECO:0000256" key="4">
    <source>
        <dbReference type="ARBA" id="ARBA00022989"/>
    </source>
</evidence>
<evidence type="ECO:0000313" key="10">
    <source>
        <dbReference type="Proteomes" id="UP000006671"/>
    </source>
</evidence>
<evidence type="ECO:0000256" key="5">
    <source>
        <dbReference type="ARBA" id="ARBA00023136"/>
    </source>
</evidence>
<dbReference type="GeneID" id="8854775"/>
<keyword evidence="6 7" id="KW-0456">Lyase</keyword>
<organism evidence="10">
    <name type="scientific">Naegleria gruberi</name>
    <name type="common">Amoeba</name>
    <dbReference type="NCBI Taxonomy" id="5762"/>
    <lineage>
        <taxon>Eukaryota</taxon>
        <taxon>Discoba</taxon>
        <taxon>Heterolobosea</taxon>
        <taxon>Tetramitia</taxon>
        <taxon>Eutetramitia</taxon>
        <taxon>Vahlkampfiidae</taxon>
        <taxon>Naegleria</taxon>
    </lineage>
</organism>
<keyword evidence="2" id="KW-0812">Transmembrane</keyword>
<dbReference type="GO" id="GO:0035556">
    <property type="term" value="P:intracellular signal transduction"/>
    <property type="evidence" value="ECO:0007669"/>
    <property type="project" value="InterPro"/>
</dbReference>
<dbReference type="PANTHER" id="PTHR11920">
    <property type="entry name" value="GUANYLYL CYCLASE"/>
    <property type="match status" value="1"/>
</dbReference>
<name>D2VS19_NAEGR</name>
<keyword evidence="4" id="KW-1133">Transmembrane helix</keyword>
<dbReference type="Gene3D" id="3.30.70.1230">
    <property type="entry name" value="Nucleotide cyclase"/>
    <property type="match status" value="1"/>
</dbReference>
<dbReference type="GO" id="GO:0005886">
    <property type="term" value="C:plasma membrane"/>
    <property type="evidence" value="ECO:0007669"/>
    <property type="project" value="TreeGrafter"/>
</dbReference>
<evidence type="ECO:0000313" key="9">
    <source>
        <dbReference type="EMBL" id="EFC40344.1"/>
    </source>
</evidence>
<evidence type="ECO:0000256" key="7">
    <source>
        <dbReference type="RuleBase" id="RU000405"/>
    </source>
</evidence>
<evidence type="ECO:0000256" key="6">
    <source>
        <dbReference type="ARBA" id="ARBA00023239"/>
    </source>
</evidence>
<dbReference type="Pfam" id="PF00211">
    <property type="entry name" value="Guanylate_cyc"/>
    <property type="match status" value="1"/>
</dbReference>
<dbReference type="GO" id="GO:0001653">
    <property type="term" value="F:peptide receptor activity"/>
    <property type="evidence" value="ECO:0007669"/>
    <property type="project" value="TreeGrafter"/>
</dbReference>
<dbReference type="GO" id="GO:0004383">
    <property type="term" value="F:guanylate cyclase activity"/>
    <property type="evidence" value="ECO:0007669"/>
    <property type="project" value="TreeGrafter"/>
</dbReference>
<sequence>MGTFDAIHDFNVKNPTTQINIRAGINTGSVIAGVIGTKKFAYDLWGDAVNTASRIESTSLSGRIQISRSTYERVHDLGFEFEERYIEVKGKGMTTCYLLNDKHHTKPLPTPEEIEDLAEMSEPVPQQWKRKQVDGIEEEVSLPLRRLAKK</sequence>
<dbReference type="SUPFAM" id="SSF55073">
    <property type="entry name" value="Nucleotide cyclase"/>
    <property type="match status" value="1"/>
</dbReference>
<evidence type="ECO:0000259" key="8">
    <source>
        <dbReference type="PROSITE" id="PS50125"/>
    </source>
</evidence>
<dbReference type="CDD" id="cd07302">
    <property type="entry name" value="CHD"/>
    <property type="match status" value="1"/>
</dbReference>
<dbReference type="GO" id="GO:0007168">
    <property type="term" value="P:receptor guanylyl cyclase signaling pathway"/>
    <property type="evidence" value="ECO:0007669"/>
    <property type="project" value="TreeGrafter"/>
</dbReference>
<dbReference type="GO" id="GO:0004016">
    <property type="term" value="F:adenylate cyclase activity"/>
    <property type="evidence" value="ECO:0007669"/>
    <property type="project" value="TreeGrafter"/>
</dbReference>
<proteinExistence type="inferred from homology"/>
<dbReference type="InterPro" id="IPR018297">
    <property type="entry name" value="A/G_cyclase_CS"/>
</dbReference>